<dbReference type="InterPro" id="IPR014487">
    <property type="entry name" value="DUF3151"/>
</dbReference>
<evidence type="ECO:0000313" key="1">
    <source>
        <dbReference type="EMBL" id="MFC3765642.1"/>
    </source>
</evidence>
<dbReference type="RefSeq" id="WP_205116484.1">
    <property type="nucleotide sequence ID" value="NZ_JAFBCM010000001.1"/>
</dbReference>
<dbReference type="Pfam" id="PF11349">
    <property type="entry name" value="DUF3151"/>
    <property type="match status" value="1"/>
</dbReference>
<accession>A0ABV7YLY8</accession>
<gene>
    <name evidence="1" type="ORF">ACFOUW_32740</name>
</gene>
<comment type="caution">
    <text evidence="1">The sequence shown here is derived from an EMBL/GenBank/DDBJ whole genome shotgun (WGS) entry which is preliminary data.</text>
</comment>
<name>A0ABV7YLY8_9ACTN</name>
<reference evidence="2" key="1">
    <citation type="journal article" date="2019" name="Int. J. Syst. Evol. Microbiol.">
        <title>The Global Catalogue of Microorganisms (GCM) 10K type strain sequencing project: providing services to taxonomists for standard genome sequencing and annotation.</title>
        <authorList>
            <consortium name="The Broad Institute Genomics Platform"/>
            <consortium name="The Broad Institute Genome Sequencing Center for Infectious Disease"/>
            <person name="Wu L."/>
            <person name="Ma J."/>
        </authorList>
    </citation>
    <scope>NUCLEOTIDE SEQUENCE [LARGE SCALE GENOMIC DNA]</scope>
    <source>
        <strain evidence="2">CGMCC 4.7241</strain>
    </source>
</reference>
<dbReference type="EMBL" id="JBHRZH010000041">
    <property type="protein sequence ID" value="MFC3765642.1"/>
    <property type="molecule type" value="Genomic_DNA"/>
</dbReference>
<keyword evidence="2" id="KW-1185">Reference proteome</keyword>
<dbReference type="Proteomes" id="UP001595699">
    <property type="component" value="Unassembled WGS sequence"/>
</dbReference>
<proteinExistence type="predicted"/>
<protein>
    <submittedName>
        <fullName evidence="1">DUF3151 domain-containing protein</fullName>
    </submittedName>
</protein>
<organism evidence="1 2">
    <name type="scientific">Tenggerimyces flavus</name>
    <dbReference type="NCBI Taxonomy" id="1708749"/>
    <lineage>
        <taxon>Bacteria</taxon>
        <taxon>Bacillati</taxon>
        <taxon>Actinomycetota</taxon>
        <taxon>Actinomycetes</taxon>
        <taxon>Propionibacteriales</taxon>
        <taxon>Nocardioidaceae</taxon>
        <taxon>Tenggerimyces</taxon>
    </lineage>
</organism>
<evidence type="ECO:0000313" key="2">
    <source>
        <dbReference type="Proteomes" id="UP001595699"/>
    </source>
</evidence>
<sequence>MTSENLLGGPPETKLPENDEARALLDGGSDPGDVARAHPTYSLAWALLAERALADGKDLEPYAYARVGYHRGLDSLRRNGWKGHGPVPWEHEPNRGFLRALAALSKAAGLIGEAEEEERCRTFLTDSSATAGKELFG</sequence>
<dbReference type="PIRSF" id="PIRSF017349">
    <property type="entry name" value="UCP017349"/>
    <property type="match status" value="1"/>
</dbReference>